<gene>
    <name evidence="2" type="ORF">EXIGLDRAFT_40370</name>
</gene>
<proteinExistence type="predicted"/>
<dbReference type="OrthoDB" id="3269515at2759"/>
<protein>
    <submittedName>
        <fullName evidence="2">Uncharacterized protein</fullName>
    </submittedName>
</protein>
<dbReference type="EMBL" id="KV426932">
    <property type="protein sequence ID" value="KZV78363.1"/>
    <property type="molecule type" value="Genomic_DNA"/>
</dbReference>
<feature type="region of interest" description="Disordered" evidence="1">
    <location>
        <begin position="1"/>
        <end position="124"/>
    </location>
</feature>
<evidence type="ECO:0000313" key="3">
    <source>
        <dbReference type="Proteomes" id="UP000077266"/>
    </source>
</evidence>
<keyword evidence="3" id="KW-1185">Reference proteome</keyword>
<accession>A0A166MSX8</accession>
<name>A0A166MSX8_EXIGL</name>
<feature type="region of interest" description="Disordered" evidence="1">
    <location>
        <begin position="141"/>
        <end position="264"/>
    </location>
</feature>
<feature type="compositionally biased region" description="Polar residues" evidence="1">
    <location>
        <begin position="36"/>
        <end position="53"/>
    </location>
</feature>
<feature type="compositionally biased region" description="Polar residues" evidence="1">
    <location>
        <begin position="141"/>
        <end position="183"/>
    </location>
</feature>
<evidence type="ECO:0000256" key="1">
    <source>
        <dbReference type="SAM" id="MobiDB-lite"/>
    </source>
</evidence>
<sequence length="348" mass="37160">YQPDVVVDLQQPAPVEEPDEAEQPPASPRYYAGPYSASTPVITLSPPSSSTAIRISDDVAEPVPPLRLPGPRAGTRSSPPTPVKPPRHAQTLPLPMPTTRAPRPVRPQQTTLVQQPPPSQSGDESIQLALVLAFGNDKYSSALSLPLSPTQQRPYSTPPATQTTFGARSRSTTPPPRSAQSSPPNSPLSPRVTWSPPAQSRHPNEHFQARTPPPPLNLHFASDYADTTSPTSASSSGSGTQSSFRTSQSSARRSSYNLNSQPLRKPEGTLMVPIPLMLRPRPLWRATPRSALGSPAYAPAAHLVRRSTFIAAGLNMHSPVADMSALGVETRALMFGRDAGVVLPGFDV</sequence>
<dbReference type="AlphaFoldDB" id="A0A166MSX8"/>
<organism evidence="2 3">
    <name type="scientific">Exidia glandulosa HHB12029</name>
    <dbReference type="NCBI Taxonomy" id="1314781"/>
    <lineage>
        <taxon>Eukaryota</taxon>
        <taxon>Fungi</taxon>
        <taxon>Dikarya</taxon>
        <taxon>Basidiomycota</taxon>
        <taxon>Agaricomycotina</taxon>
        <taxon>Agaricomycetes</taxon>
        <taxon>Auriculariales</taxon>
        <taxon>Exidiaceae</taxon>
        <taxon>Exidia</taxon>
    </lineage>
</organism>
<reference evidence="2 3" key="1">
    <citation type="journal article" date="2016" name="Mol. Biol. Evol.">
        <title>Comparative Genomics of Early-Diverging Mushroom-Forming Fungi Provides Insights into the Origins of Lignocellulose Decay Capabilities.</title>
        <authorList>
            <person name="Nagy L.G."/>
            <person name="Riley R."/>
            <person name="Tritt A."/>
            <person name="Adam C."/>
            <person name="Daum C."/>
            <person name="Floudas D."/>
            <person name="Sun H."/>
            <person name="Yadav J.S."/>
            <person name="Pangilinan J."/>
            <person name="Larsson K.H."/>
            <person name="Matsuura K."/>
            <person name="Barry K."/>
            <person name="Labutti K."/>
            <person name="Kuo R."/>
            <person name="Ohm R.A."/>
            <person name="Bhattacharya S.S."/>
            <person name="Shirouzu T."/>
            <person name="Yoshinaga Y."/>
            <person name="Martin F.M."/>
            <person name="Grigoriev I.V."/>
            <person name="Hibbett D.S."/>
        </authorList>
    </citation>
    <scope>NUCLEOTIDE SEQUENCE [LARGE SCALE GENOMIC DNA]</scope>
    <source>
        <strain evidence="2 3">HHB12029</strain>
    </source>
</reference>
<dbReference type="Proteomes" id="UP000077266">
    <property type="component" value="Unassembled WGS sequence"/>
</dbReference>
<dbReference type="InParanoid" id="A0A166MSX8"/>
<evidence type="ECO:0000313" key="2">
    <source>
        <dbReference type="EMBL" id="KZV78363.1"/>
    </source>
</evidence>
<feature type="compositionally biased region" description="Low complexity" evidence="1">
    <location>
        <begin position="227"/>
        <end position="255"/>
    </location>
</feature>
<feature type="non-terminal residue" evidence="2">
    <location>
        <position position="1"/>
    </location>
</feature>